<dbReference type="Gene3D" id="3.40.50.300">
    <property type="entry name" value="P-loop containing nucleotide triphosphate hydrolases"/>
    <property type="match status" value="3"/>
</dbReference>
<dbReference type="Gene3D" id="3.90.320.10">
    <property type="match status" value="1"/>
</dbReference>
<dbReference type="EMBL" id="AP025017">
    <property type="protein sequence ID" value="BDA63463.1"/>
    <property type="molecule type" value="Genomic_DNA"/>
</dbReference>
<keyword evidence="10" id="KW-0413">Isomerase</keyword>
<dbReference type="RefSeq" id="WP_223910218.1">
    <property type="nucleotide sequence ID" value="NZ_AP025017.1"/>
</dbReference>
<name>A0ABM7U7Q6_9ACTO</name>
<evidence type="ECO:0000259" key="17">
    <source>
        <dbReference type="PROSITE" id="PS51217"/>
    </source>
</evidence>
<feature type="domain" description="UvrD-like helicase C-terminal" evidence="17">
    <location>
        <begin position="375"/>
        <end position="739"/>
    </location>
</feature>
<dbReference type="InterPro" id="IPR014016">
    <property type="entry name" value="UvrD-like_ATP-bd"/>
</dbReference>
<evidence type="ECO:0000256" key="5">
    <source>
        <dbReference type="ARBA" id="ARBA00022806"/>
    </source>
</evidence>
<keyword evidence="9" id="KW-0234">DNA repair</keyword>
<dbReference type="InterPro" id="IPR038726">
    <property type="entry name" value="PDDEXK_AddAB-type"/>
</dbReference>
<keyword evidence="4 14" id="KW-0378">Hydrolase</keyword>
<feature type="domain" description="UvrD-like helicase ATP-binding" evidence="16">
    <location>
        <begin position="22"/>
        <end position="324"/>
    </location>
</feature>
<comment type="catalytic activity">
    <reaction evidence="13">
        <text>ATP + H2O = ADP + phosphate + H(+)</text>
        <dbReference type="Rhea" id="RHEA:13065"/>
        <dbReference type="ChEBI" id="CHEBI:15377"/>
        <dbReference type="ChEBI" id="CHEBI:15378"/>
        <dbReference type="ChEBI" id="CHEBI:30616"/>
        <dbReference type="ChEBI" id="CHEBI:43474"/>
        <dbReference type="ChEBI" id="CHEBI:456216"/>
        <dbReference type="EC" id="5.6.2.4"/>
    </reaction>
</comment>
<evidence type="ECO:0000256" key="13">
    <source>
        <dbReference type="ARBA" id="ARBA00048988"/>
    </source>
</evidence>
<evidence type="ECO:0000256" key="7">
    <source>
        <dbReference type="ARBA" id="ARBA00022840"/>
    </source>
</evidence>
<dbReference type="SUPFAM" id="SSF52540">
    <property type="entry name" value="P-loop containing nucleoside triphosphate hydrolases"/>
    <property type="match status" value="1"/>
</dbReference>
<dbReference type="InterPro" id="IPR027417">
    <property type="entry name" value="P-loop_NTPase"/>
</dbReference>
<evidence type="ECO:0000256" key="1">
    <source>
        <dbReference type="ARBA" id="ARBA00022722"/>
    </source>
</evidence>
<feature type="compositionally biased region" description="Low complexity" evidence="15">
    <location>
        <begin position="362"/>
        <end position="386"/>
    </location>
</feature>
<dbReference type="InterPro" id="IPR011604">
    <property type="entry name" value="PDDEXK-like_dom_sf"/>
</dbReference>
<feature type="compositionally biased region" description="Gly residues" evidence="15">
    <location>
        <begin position="1124"/>
        <end position="1134"/>
    </location>
</feature>
<comment type="catalytic activity">
    <reaction evidence="11">
        <text>Couples ATP hydrolysis with the unwinding of duplex DNA by translocating in the 3'-5' direction.</text>
        <dbReference type="EC" id="5.6.2.4"/>
    </reaction>
</comment>
<organism evidence="18 19">
    <name type="scientific">Actinomyces capricornis</name>
    <dbReference type="NCBI Taxonomy" id="2755559"/>
    <lineage>
        <taxon>Bacteria</taxon>
        <taxon>Bacillati</taxon>
        <taxon>Actinomycetota</taxon>
        <taxon>Actinomycetes</taxon>
        <taxon>Actinomycetales</taxon>
        <taxon>Actinomycetaceae</taxon>
        <taxon>Actinomyces</taxon>
    </lineage>
</organism>
<dbReference type="InterPro" id="IPR014017">
    <property type="entry name" value="DNA_helicase_UvrD-like_C"/>
</dbReference>
<evidence type="ECO:0000256" key="8">
    <source>
        <dbReference type="ARBA" id="ARBA00023125"/>
    </source>
</evidence>
<feature type="region of interest" description="Disordered" evidence="15">
    <location>
        <begin position="1101"/>
        <end position="1147"/>
    </location>
</feature>
<protein>
    <recommendedName>
        <fullName evidence="12">DNA 3'-5' helicase</fullName>
        <ecNumber evidence="12">5.6.2.4</ecNumber>
    </recommendedName>
</protein>
<evidence type="ECO:0000313" key="18">
    <source>
        <dbReference type="EMBL" id="BDA63463.1"/>
    </source>
</evidence>
<keyword evidence="7 14" id="KW-0067">ATP-binding</keyword>
<feature type="region of interest" description="Disordered" evidence="15">
    <location>
        <begin position="492"/>
        <end position="544"/>
    </location>
</feature>
<keyword evidence="1" id="KW-0540">Nuclease</keyword>
<keyword evidence="6" id="KW-0269">Exonuclease</keyword>
<evidence type="ECO:0000256" key="2">
    <source>
        <dbReference type="ARBA" id="ARBA00022741"/>
    </source>
</evidence>
<gene>
    <name evidence="18" type="ORF">MANAM107_02970</name>
</gene>
<keyword evidence="19" id="KW-1185">Reference proteome</keyword>
<sequence>MPQDTTPIRLLAPQAPPALPAPDHWARAVMDRVAGHGNVVVLGASGTGKTTLALRLLSRAVAAGRDAVLLAPTRLRADHLRAQAAHLLGQGHGDGTVRVRTPAALALTILTTSLTRRPDPLPAPVLLAGAEEDAALAAVLDPMAWPGLAPETVASRAFRSELRNLLARAGELGVGAQELAELGDRLQVPIWGPASQLLRSWDAQGRPTADRRSQVRKVDTARLQDRAAEALGTWEVDAVEAPRPVPDLVIADDYQDCTAATARLLAALTRPDADGHRAQVVVLGDPDVAVETFRGGTPSLLIEAEDRSGLDAERLVLATRHRGNPALARLWEDQSSRLPITGTGSHRRPELDAALDAPLPTPSGSADSAGSTTPASSAAAGAAPLGEGIGAGPDRPPLPSGAGAVVAGSPSQEVAHVARMLREEHIHHTTPWSQMAVIVRSAAQAGAVARELRRRGVPVTLDTPAVLLRAEPAAAALLDVVGAGLSGRLGQVEPPAGPIAPPPVPPGESQAEPQPDPPEPARAPVHGSPVLLDDQGGPLPDRGPVMDLLTSPLIGLSTLDLRRLRRRLRAGQHSPHTCEPAREPGAEELLLGLVADPRRAQSFCEAVAGEPIALQAGLVLRASRVVAALRQAVGGEADIESLLWAAWEASGRAEAWRALALHADDDVAAPALAEAAEHDLDVVTALFKRAEVWAERHPGAPASRFLTEMAAEILPSDSVAPQGIRSVGVSVMTPAAAAGRQWQVVAVMGLNAESWPDLRLRDSMTRAGLLVDAVTGRLPHDGAGQVDPALARAQVRADERRMLLASLTRATRRLLVTATSDADHVPSSFHTQIAQATGTLGLDEDGAILPAQDVGDLTLRGLVGELRRAAVQASLPGASAQERHRGQEAGRLLAALAARGAPGAAPDTWAGAISASSREPLVAPGQRIRISPSDVEAITDCPLRWFLQRHGGSSPATGAQALGSLIHQLAERAEREHLRGPDLMAAFEAQLPTLGYPSTWLGDQAAQRARAMVERLEAYLQGVPGGAEVEVPIRAELDLPIPAGSASSPEEPRGAALPEGSQGPQSPAGPGGAGGIGQWQATGPTVPVTITGRIDRLEAAAGTGAENEDPTRLQSAMGVPRHGGVNGVGEGSPGGALDARDPVDDEGRRPAAVRVVDIKTGQRPHPDAAHHPQLATYRLALEAHGYEVVGGALVLLGKEPGKRDGLTVISPPGAALAPSPDPDSGQDWARDLVGRAALDAVGPLLQARTGPHCRTCRLKDSCPLQPEGRRVVA</sequence>
<dbReference type="Pfam" id="PF12705">
    <property type="entry name" value="PDDEXK_1"/>
    <property type="match status" value="2"/>
</dbReference>
<evidence type="ECO:0000256" key="4">
    <source>
        <dbReference type="ARBA" id="ARBA00022801"/>
    </source>
</evidence>
<feature type="binding site" evidence="14">
    <location>
        <begin position="43"/>
        <end position="50"/>
    </location>
    <ligand>
        <name>ATP</name>
        <dbReference type="ChEBI" id="CHEBI:30616"/>
    </ligand>
</feature>
<dbReference type="GO" id="GO:0004386">
    <property type="term" value="F:helicase activity"/>
    <property type="evidence" value="ECO:0007669"/>
    <property type="project" value="UniProtKB-KW"/>
</dbReference>
<keyword evidence="2 14" id="KW-0547">Nucleotide-binding</keyword>
<evidence type="ECO:0000259" key="16">
    <source>
        <dbReference type="PROSITE" id="PS51198"/>
    </source>
</evidence>
<dbReference type="EC" id="5.6.2.4" evidence="12"/>
<feature type="compositionally biased region" description="Basic and acidic residues" evidence="15">
    <location>
        <begin position="1138"/>
        <end position="1147"/>
    </location>
</feature>
<feature type="region of interest" description="Disordered" evidence="15">
    <location>
        <begin position="354"/>
        <end position="407"/>
    </location>
</feature>
<feature type="compositionally biased region" description="Pro residues" evidence="15">
    <location>
        <begin position="495"/>
        <end position="506"/>
    </location>
</feature>
<evidence type="ECO:0000256" key="6">
    <source>
        <dbReference type="ARBA" id="ARBA00022839"/>
    </source>
</evidence>
<evidence type="ECO:0000313" key="19">
    <source>
        <dbReference type="Proteomes" id="UP000824496"/>
    </source>
</evidence>
<evidence type="ECO:0000256" key="3">
    <source>
        <dbReference type="ARBA" id="ARBA00022763"/>
    </source>
</evidence>
<dbReference type="PROSITE" id="PS51198">
    <property type="entry name" value="UVRD_HELICASE_ATP_BIND"/>
    <property type="match status" value="1"/>
</dbReference>
<feature type="region of interest" description="Disordered" evidence="15">
    <location>
        <begin position="1040"/>
        <end position="1084"/>
    </location>
</feature>
<keyword evidence="5 14" id="KW-0347">Helicase</keyword>
<evidence type="ECO:0000256" key="9">
    <source>
        <dbReference type="ARBA" id="ARBA00023204"/>
    </source>
</evidence>
<dbReference type="PANTHER" id="PTHR11070:SF2">
    <property type="entry name" value="ATP-DEPENDENT DNA HELICASE SRS2"/>
    <property type="match status" value="1"/>
</dbReference>
<evidence type="ECO:0000256" key="12">
    <source>
        <dbReference type="ARBA" id="ARBA00034808"/>
    </source>
</evidence>
<evidence type="ECO:0000256" key="10">
    <source>
        <dbReference type="ARBA" id="ARBA00023235"/>
    </source>
</evidence>
<keyword evidence="3" id="KW-0227">DNA damage</keyword>
<dbReference type="Proteomes" id="UP000824496">
    <property type="component" value="Chromosome"/>
</dbReference>
<proteinExistence type="predicted"/>
<dbReference type="PROSITE" id="PS51217">
    <property type="entry name" value="UVRD_HELICASE_CTER"/>
    <property type="match status" value="1"/>
</dbReference>
<evidence type="ECO:0000256" key="14">
    <source>
        <dbReference type="PROSITE-ProRule" id="PRU00560"/>
    </source>
</evidence>
<evidence type="ECO:0000256" key="11">
    <source>
        <dbReference type="ARBA" id="ARBA00034617"/>
    </source>
</evidence>
<dbReference type="PANTHER" id="PTHR11070">
    <property type="entry name" value="UVRD / RECB / PCRA DNA HELICASE FAMILY MEMBER"/>
    <property type="match status" value="1"/>
</dbReference>
<evidence type="ECO:0000256" key="15">
    <source>
        <dbReference type="SAM" id="MobiDB-lite"/>
    </source>
</evidence>
<dbReference type="InterPro" id="IPR000212">
    <property type="entry name" value="DNA_helicase_UvrD/REP"/>
</dbReference>
<keyword evidence="8" id="KW-0238">DNA-binding</keyword>
<reference evidence="18 19" key="1">
    <citation type="submission" date="2021-08" db="EMBL/GenBank/DDBJ databases">
        <title>Whole genome sequence of novel Actinomyces species strain MAS-1.</title>
        <authorList>
            <person name="Saito M."/>
            <person name="Kuwahara N."/>
            <person name="Takizawa T."/>
            <person name="Gotouda H."/>
            <person name="Ochiai T."/>
        </authorList>
    </citation>
    <scope>NUCLEOTIDE SEQUENCE [LARGE SCALE GENOMIC DNA]</scope>
    <source>
        <strain evidence="18 19">MAS-1</strain>
    </source>
</reference>
<accession>A0ABM7U7Q6</accession>